<name>A2GKP4_TRIV3</name>
<dbReference type="Proteomes" id="UP000001542">
    <property type="component" value="Unassembled WGS sequence"/>
</dbReference>
<dbReference type="InterPro" id="IPR009057">
    <property type="entry name" value="Homeodomain-like_sf"/>
</dbReference>
<feature type="domain" description="Myb-like" evidence="1">
    <location>
        <begin position="1"/>
        <end position="30"/>
    </location>
</feature>
<feature type="domain" description="Myb-like" evidence="1">
    <location>
        <begin position="31"/>
        <end position="76"/>
    </location>
</feature>
<dbReference type="InParanoid" id="A2GKP4"/>
<dbReference type="InterPro" id="IPR017930">
    <property type="entry name" value="Myb_dom"/>
</dbReference>
<dbReference type="PANTHER" id="PTHR45614:SF253">
    <property type="entry name" value="CHROMOSOME UNDETERMINED SCAFFOLD_38, WHOLE GENOME SHOTGUN SEQUENCE"/>
    <property type="match status" value="1"/>
</dbReference>
<dbReference type="InterPro" id="IPR050560">
    <property type="entry name" value="MYB_TF"/>
</dbReference>
<gene>
    <name evidence="3" type="ORF">TVAG_216620</name>
</gene>
<dbReference type="AlphaFoldDB" id="A2GKP4"/>
<dbReference type="GO" id="GO:0006355">
    <property type="term" value="P:regulation of DNA-templated transcription"/>
    <property type="evidence" value="ECO:0000318"/>
    <property type="project" value="GO_Central"/>
</dbReference>
<protein>
    <submittedName>
        <fullName evidence="3">Myb-like DNA-binding domain containing protein</fullName>
    </submittedName>
</protein>
<organism evidence="3 4">
    <name type="scientific">Trichomonas vaginalis (strain ATCC PRA-98 / G3)</name>
    <dbReference type="NCBI Taxonomy" id="412133"/>
    <lineage>
        <taxon>Eukaryota</taxon>
        <taxon>Metamonada</taxon>
        <taxon>Parabasalia</taxon>
        <taxon>Trichomonadida</taxon>
        <taxon>Trichomonadidae</taxon>
        <taxon>Trichomonas</taxon>
    </lineage>
</organism>
<evidence type="ECO:0000259" key="2">
    <source>
        <dbReference type="PROSITE" id="PS51294"/>
    </source>
</evidence>
<dbReference type="SMR" id="A2GKP4"/>
<dbReference type="STRING" id="5722.A2GKP4"/>
<evidence type="ECO:0000259" key="1">
    <source>
        <dbReference type="PROSITE" id="PS50090"/>
    </source>
</evidence>
<dbReference type="Pfam" id="PF13921">
    <property type="entry name" value="Myb_DNA-bind_6"/>
    <property type="match status" value="1"/>
</dbReference>
<dbReference type="VEuPathDB" id="TrichDB:TVAG_216620"/>
<dbReference type="GO" id="GO:0000981">
    <property type="term" value="F:DNA-binding transcription factor activity, RNA polymerase II-specific"/>
    <property type="evidence" value="ECO:0000318"/>
    <property type="project" value="GO_Central"/>
</dbReference>
<evidence type="ECO:0000313" key="3">
    <source>
        <dbReference type="EMBL" id="EAX82273.1"/>
    </source>
</evidence>
<dbReference type="GO" id="GO:0005634">
    <property type="term" value="C:nucleus"/>
    <property type="evidence" value="ECO:0000318"/>
    <property type="project" value="GO_Central"/>
</dbReference>
<proteinExistence type="predicted"/>
<dbReference type="OrthoDB" id="2143914at2759"/>
<keyword evidence="4" id="KW-1185">Reference proteome</keyword>
<dbReference type="SUPFAM" id="SSF46689">
    <property type="entry name" value="Homeodomain-like"/>
    <property type="match status" value="1"/>
</dbReference>
<dbReference type="EMBL" id="DS116842">
    <property type="protein sequence ID" value="EAX82273.1"/>
    <property type="molecule type" value="Genomic_DNA"/>
</dbReference>
<reference evidence="3" key="2">
    <citation type="journal article" date="2007" name="Science">
        <title>Draft genome sequence of the sexually transmitted pathogen Trichomonas vaginalis.</title>
        <authorList>
            <person name="Carlton J.M."/>
            <person name="Hirt R.P."/>
            <person name="Silva J.C."/>
            <person name="Delcher A.L."/>
            <person name="Schatz M."/>
            <person name="Zhao Q."/>
            <person name="Wortman J.R."/>
            <person name="Bidwell S.L."/>
            <person name="Alsmark U.C.M."/>
            <person name="Besteiro S."/>
            <person name="Sicheritz-Ponten T."/>
            <person name="Noel C.J."/>
            <person name="Dacks J.B."/>
            <person name="Foster P.G."/>
            <person name="Simillion C."/>
            <person name="Van de Peer Y."/>
            <person name="Miranda-Saavedra D."/>
            <person name="Barton G.J."/>
            <person name="Westrop G.D."/>
            <person name="Mueller S."/>
            <person name="Dessi D."/>
            <person name="Fiori P.L."/>
            <person name="Ren Q."/>
            <person name="Paulsen I."/>
            <person name="Zhang H."/>
            <person name="Bastida-Corcuera F.D."/>
            <person name="Simoes-Barbosa A."/>
            <person name="Brown M.T."/>
            <person name="Hayes R.D."/>
            <person name="Mukherjee M."/>
            <person name="Okumura C.Y."/>
            <person name="Schneider R."/>
            <person name="Smith A.J."/>
            <person name="Vanacova S."/>
            <person name="Villalvazo M."/>
            <person name="Haas B.J."/>
            <person name="Pertea M."/>
            <person name="Feldblyum T.V."/>
            <person name="Utterback T.R."/>
            <person name="Shu C.L."/>
            <person name="Osoegawa K."/>
            <person name="de Jong P.J."/>
            <person name="Hrdy I."/>
            <person name="Horvathova L."/>
            <person name="Zubacova Z."/>
            <person name="Dolezal P."/>
            <person name="Malik S.B."/>
            <person name="Logsdon J.M. Jr."/>
            <person name="Henze K."/>
            <person name="Gupta A."/>
            <person name="Wang C.C."/>
            <person name="Dunne R.L."/>
            <person name="Upcroft J.A."/>
            <person name="Upcroft P."/>
            <person name="White O."/>
            <person name="Salzberg S.L."/>
            <person name="Tang P."/>
            <person name="Chiu C.-H."/>
            <person name="Lee Y.-S."/>
            <person name="Embley T.M."/>
            <person name="Coombs G.H."/>
            <person name="Mottram J.C."/>
            <person name="Tachezy J."/>
            <person name="Fraser-Liggett C.M."/>
            <person name="Johnson P.J."/>
        </authorList>
    </citation>
    <scope>NUCLEOTIDE SEQUENCE [LARGE SCALE GENOMIC DNA]</scope>
    <source>
        <strain evidence="3">G3</strain>
    </source>
</reference>
<dbReference type="CDD" id="cd00167">
    <property type="entry name" value="SANT"/>
    <property type="match status" value="2"/>
</dbReference>
<dbReference type="eggNOG" id="KOG0048">
    <property type="taxonomic scope" value="Eukaryota"/>
</dbReference>
<dbReference type="PROSITE" id="PS50090">
    <property type="entry name" value="MYB_LIKE"/>
    <property type="match status" value="2"/>
</dbReference>
<dbReference type="SMART" id="SM00717">
    <property type="entry name" value="SANT"/>
    <property type="match status" value="2"/>
</dbReference>
<dbReference type="InterPro" id="IPR001005">
    <property type="entry name" value="SANT/Myb"/>
</dbReference>
<accession>A2GKP4</accession>
<dbReference type="GO" id="GO:0000978">
    <property type="term" value="F:RNA polymerase II cis-regulatory region sequence-specific DNA binding"/>
    <property type="evidence" value="ECO:0000318"/>
    <property type="project" value="GO_Central"/>
</dbReference>
<dbReference type="Gene3D" id="1.10.10.60">
    <property type="entry name" value="Homeodomain-like"/>
    <property type="match status" value="2"/>
</dbReference>
<feature type="domain" description="HTH myb-type" evidence="2">
    <location>
        <begin position="39"/>
        <end position="85"/>
    </location>
</feature>
<reference evidence="3" key="1">
    <citation type="submission" date="2006-10" db="EMBL/GenBank/DDBJ databases">
        <authorList>
            <person name="Amadeo P."/>
            <person name="Zhao Q."/>
            <person name="Wortman J."/>
            <person name="Fraser-Liggett C."/>
            <person name="Carlton J."/>
        </authorList>
    </citation>
    <scope>NUCLEOTIDE SEQUENCE</scope>
    <source>
        <strain evidence="3">G3</strain>
    </source>
</reference>
<dbReference type="PANTHER" id="PTHR45614">
    <property type="entry name" value="MYB PROTEIN-RELATED"/>
    <property type="match status" value="1"/>
</dbReference>
<dbReference type="PROSITE" id="PS51294">
    <property type="entry name" value="HTH_MYB"/>
    <property type="match status" value="2"/>
</dbReference>
<feature type="domain" description="HTH myb-type" evidence="2">
    <location>
        <begin position="1"/>
        <end position="34"/>
    </location>
</feature>
<keyword evidence="3" id="KW-0238">DNA-binding</keyword>
<sequence>MTRESNWSSVSKELGTRTPRQCKDRWLTYLSPYVSNEEWTDEEDKLLISKLKTHGTKWTMLAYYFPRRTPTNIKNRAGVLKRRDAKIKKNKDKVQKKIKKQEKIEIIPKKEDDLFTFLESVDADIRDLCDDYFMTAKF</sequence>
<evidence type="ECO:0000313" key="4">
    <source>
        <dbReference type="Proteomes" id="UP000001542"/>
    </source>
</evidence>